<keyword evidence="1" id="KW-0479">Metal-binding</keyword>
<accession>G2KNG9</accession>
<reference evidence="2 3" key="1">
    <citation type="journal article" date="2011" name="BMC Genomics">
        <title>Genomic insights into an obligate epibiotic bacterial predator: Micavibrio aeruginosavorus ARL-13.</title>
        <authorList>
            <person name="Wang Z."/>
            <person name="Kadouri D."/>
            <person name="Wu M."/>
        </authorList>
    </citation>
    <scope>NUCLEOTIDE SEQUENCE [LARGE SCALE GENOMIC DNA]</scope>
    <source>
        <strain evidence="2 3">ARL-13</strain>
    </source>
</reference>
<dbReference type="KEGG" id="mai:MICA_1499"/>
<dbReference type="GO" id="GO:0019441">
    <property type="term" value="P:L-tryptophan catabolic process to kynurenine"/>
    <property type="evidence" value="ECO:0007669"/>
    <property type="project" value="UniProtKB-UniRule"/>
</dbReference>
<dbReference type="Gene3D" id="1.10.287.3810">
    <property type="match status" value="1"/>
</dbReference>
<sequence>MTQDKTKNWDQYGEYLALDTLLDIQKPWSADKATGAFAHDEMLFIIFHQTYELWFKQILFELDDVQMRLGRPVVDDCDMQPIVKHLHRVVEILRLLVRQLDILETMTPQDFTDFRDHLKTASGFQSLQFRLIETRLGLRREDRLLFNHCQYDAGYCPASQTAINTAEHETTLFDQIDKWLARTPFVDRDDYKFWDSYRAAVHTMLDGREAMARHAVDGDILDRELAAIARNRTKFDSIFNKDADTSSSPSSSWRLSWRALQAALFITVYKTEPALQGPASLLGHIMDIDAAMSQWRYRHALMVQRMVGMNVGTGGSAGYGYLMQTLEKHRIFTDLFALSTYLIPSHARPPLPQTISNQMGYRYGTTG</sequence>
<gene>
    <name evidence="2" type="primary">v</name>
    <name evidence="1" type="synonym">kynA</name>
    <name evidence="2" type="ordered locus">MICA_1499</name>
</gene>
<dbReference type="OrthoDB" id="9776847at2"/>
<dbReference type="SUPFAM" id="SSF140959">
    <property type="entry name" value="Indolic compounds 2,3-dioxygenase-like"/>
    <property type="match status" value="1"/>
</dbReference>
<dbReference type="InterPro" id="IPR037217">
    <property type="entry name" value="Trp/Indoleamine_2_3_dOase-like"/>
</dbReference>
<dbReference type="Proteomes" id="UP000009286">
    <property type="component" value="Chromosome"/>
</dbReference>
<dbReference type="RefSeq" id="WP_014103040.1">
    <property type="nucleotide sequence ID" value="NC_016026.1"/>
</dbReference>
<protein>
    <recommendedName>
        <fullName evidence="1">Tryptophan 2,3-dioxygenase</fullName>
        <shortName evidence="1">TDO</shortName>
        <ecNumber evidence="1">1.13.11.11</ecNumber>
    </recommendedName>
    <alternativeName>
        <fullName evidence="1">Tryptamin 2,3-dioxygenase</fullName>
    </alternativeName>
    <alternativeName>
        <fullName evidence="1">Tryptophan oxygenase</fullName>
        <shortName evidence="1">TO</shortName>
        <shortName evidence="1">TRPO</shortName>
    </alternativeName>
    <alternativeName>
        <fullName evidence="1">Tryptophan pyrrolase</fullName>
    </alternativeName>
    <alternativeName>
        <fullName evidence="1">Tryptophanase</fullName>
    </alternativeName>
</protein>
<comment type="caution">
    <text evidence="1">Lacks conserved residue(s) required for the propagation of feature annotation.</text>
</comment>
<dbReference type="GO" id="GO:0020037">
    <property type="term" value="F:heme binding"/>
    <property type="evidence" value="ECO:0007669"/>
    <property type="project" value="UniProtKB-UniRule"/>
</dbReference>
<keyword evidence="1" id="KW-0349">Heme</keyword>
<comment type="subunit">
    <text evidence="1">Homotetramer.</text>
</comment>
<dbReference type="EMBL" id="CP002382">
    <property type="protein sequence ID" value="AEP09817.1"/>
    <property type="molecule type" value="Genomic_DNA"/>
</dbReference>
<dbReference type="GO" id="GO:0004833">
    <property type="term" value="F:L-tryptophan 2,3-dioxygenase activity"/>
    <property type="evidence" value="ECO:0007669"/>
    <property type="project" value="UniProtKB-UniRule"/>
</dbReference>
<comment type="cofactor">
    <cofactor evidence="1">
        <name>heme</name>
        <dbReference type="ChEBI" id="CHEBI:30413"/>
    </cofactor>
    <text evidence="1">Binds 1 heme group per subunit.</text>
</comment>
<comment type="catalytic activity">
    <reaction evidence="1">
        <text>L-tryptophan + O2 = N-formyl-L-kynurenine</text>
        <dbReference type="Rhea" id="RHEA:24536"/>
        <dbReference type="ChEBI" id="CHEBI:15379"/>
        <dbReference type="ChEBI" id="CHEBI:57912"/>
        <dbReference type="ChEBI" id="CHEBI:58629"/>
        <dbReference type="EC" id="1.13.11.11"/>
    </reaction>
</comment>
<keyword evidence="1 2" id="KW-0560">Oxidoreductase</keyword>
<keyword evidence="1" id="KW-0823">Tryptophan catabolism</keyword>
<dbReference type="Gene3D" id="1.20.58.480">
    <property type="match status" value="1"/>
</dbReference>
<comment type="function">
    <text evidence="1">Heme-dependent dioxygenase that catalyzes the oxidative cleavage of the L-tryptophan (L-Trp) pyrrole ring and converts L-tryptophan to N-formyl-L-kynurenine. Catalyzes the oxidative cleavage of the indole moiety.</text>
</comment>
<evidence type="ECO:0000256" key="1">
    <source>
        <dbReference type="HAMAP-Rule" id="MF_01972"/>
    </source>
</evidence>
<keyword evidence="1" id="KW-0408">Iron</keyword>
<evidence type="ECO:0000313" key="3">
    <source>
        <dbReference type="Proteomes" id="UP000009286"/>
    </source>
</evidence>
<dbReference type="eggNOG" id="COG3483">
    <property type="taxonomic scope" value="Bacteria"/>
</dbReference>
<keyword evidence="3" id="KW-1185">Reference proteome</keyword>
<dbReference type="GO" id="GO:0019442">
    <property type="term" value="P:L-tryptophan catabolic process to acetyl-CoA"/>
    <property type="evidence" value="ECO:0007669"/>
    <property type="project" value="TreeGrafter"/>
</dbReference>
<feature type="binding site" evidence="1">
    <location>
        <position position="313"/>
    </location>
    <ligand>
        <name>substrate</name>
    </ligand>
</feature>
<dbReference type="AlphaFoldDB" id="G2KNG9"/>
<dbReference type="UniPathway" id="UPA00333">
    <property type="reaction ID" value="UER00453"/>
</dbReference>
<evidence type="ECO:0000313" key="2">
    <source>
        <dbReference type="EMBL" id="AEP09817.1"/>
    </source>
</evidence>
<dbReference type="InterPro" id="IPR004981">
    <property type="entry name" value="Trp_2_3_dOase"/>
</dbReference>
<dbReference type="HAMAP" id="MF_01972">
    <property type="entry name" value="T23O"/>
    <property type="match status" value="1"/>
</dbReference>
<feature type="binding site" description="axial binding residue" evidence="1">
    <location>
        <position position="299"/>
    </location>
    <ligand>
        <name>heme</name>
        <dbReference type="ChEBI" id="CHEBI:30413"/>
    </ligand>
    <ligandPart>
        <name>Fe</name>
        <dbReference type="ChEBI" id="CHEBI:18248"/>
    </ligandPart>
</feature>
<comment type="pathway">
    <text evidence="1">Amino-acid degradation; L-tryptophan degradation via kynurenine pathway; L-kynurenine from L-tryptophan: step 1/2.</text>
</comment>
<organism evidence="2 3">
    <name type="scientific">Micavibrio aeruginosavorus (strain ARL-13)</name>
    <dbReference type="NCBI Taxonomy" id="856793"/>
    <lineage>
        <taxon>Bacteria</taxon>
        <taxon>Pseudomonadati</taxon>
        <taxon>Bdellovibrionota</taxon>
        <taxon>Bdellovibrionia</taxon>
        <taxon>Bdellovibrionales</taxon>
        <taxon>Pseudobdellovibrionaceae</taxon>
        <taxon>Micavibrio</taxon>
    </lineage>
</organism>
<proteinExistence type="inferred from homology"/>
<dbReference type="PANTHER" id="PTHR10138">
    <property type="entry name" value="TRYPTOPHAN 2,3-DIOXYGENASE"/>
    <property type="match status" value="1"/>
</dbReference>
<dbReference type="GO" id="GO:0046872">
    <property type="term" value="F:metal ion binding"/>
    <property type="evidence" value="ECO:0007669"/>
    <property type="project" value="UniProtKB-KW"/>
</dbReference>
<dbReference type="PANTHER" id="PTHR10138:SF0">
    <property type="entry name" value="TRYPTOPHAN 2,3-DIOXYGENASE"/>
    <property type="match status" value="1"/>
</dbReference>
<comment type="similarity">
    <text evidence="1">Belongs to the tryptophan 2,3-dioxygenase family.</text>
</comment>
<dbReference type="STRING" id="856793.MICA_1499"/>
<name>G2KNG9_MICAA</name>
<dbReference type="HOGENOM" id="CLU_045599_1_1_5"/>
<dbReference type="EC" id="1.13.11.11" evidence="1"/>
<keyword evidence="1" id="KW-0223">Dioxygenase</keyword>
<feature type="binding site" evidence="1">
    <location>
        <position position="115"/>
    </location>
    <ligand>
        <name>substrate</name>
    </ligand>
</feature>
<dbReference type="Pfam" id="PF03301">
    <property type="entry name" value="Trp_dioxygenase"/>
    <property type="match status" value="1"/>
</dbReference>